<dbReference type="GO" id="GO:0005886">
    <property type="term" value="C:plasma membrane"/>
    <property type="evidence" value="ECO:0007669"/>
    <property type="project" value="TreeGrafter"/>
</dbReference>
<dbReference type="AlphaFoldDB" id="A0A1B1Z015"/>
<feature type="transmembrane region" description="Helical" evidence="1">
    <location>
        <begin position="105"/>
        <end position="122"/>
    </location>
</feature>
<dbReference type="Proteomes" id="UP000077412">
    <property type="component" value="Chromosome"/>
</dbReference>
<feature type="transmembrane region" description="Helical" evidence="1">
    <location>
        <begin position="20"/>
        <end position="49"/>
    </location>
</feature>
<keyword evidence="3" id="KW-1185">Reference proteome</keyword>
<evidence type="ECO:0000256" key="1">
    <source>
        <dbReference type="SAM" id="Phobius"/>
    </source>
</evidence>
<gene>
    <name evidence="2" type="ORF">ABE41_001715</name>
</gene>
<dbReference type="PIRSF" id="PIRSF016789">
    <property type="entry name" value="DUF454"/>
    <property type="match status" value="1"/>
</dbReference>
<keyword evidence="1" id="KW-0472">Membrane</keyword>
<proteinExistence type="predicted"/>
<dbReference type="EMBL" id="CP016761">
    <property type="protein sequence ID" value="ANX10730.1"/>
    <property type="molecule type" value="Genomic_DNA"/>
</dbReference>
<dbReference type="STRING" id="255247.ABE41_001715"/>
<dbReference type="Pfam" id="PF04304">
    <property type="entry name" value="DUF454"/>
    <property type="match status" value="1"/>
</dbReference>
<reference evidence="2 3" key="1">
    <citation type="submission" date="2016-08" db="EMBL/GenBank/DDBJ databases">
        <title>Complete genome sequence of Fictibacillus arsenicus G25-54, a strain with toxicity to nematodes and a potential arsenic-resistance activity.</title>
        <authorList>
            <person name="Zheng Z."/>
        </authorList>
    </citation>
    <scope>NUCLEOTIDE SEQUENCE [LARGE SCALE GENOMIC DNA]</scope>
    <source>
        <strain evidence="2 3">G25-54</strain>
    </source>
</reference>
<keyword evidence="1" id="KW-1133">Transmembrane helix</keyword>
<dbReference type="KEGG" id="far:ABE41_001715"/>
<dbReference type="OrthoDB" id="5690292at2"/>
<keyword evidence="1" id="KW-0812">Transmembrane</keyword>
<organism evidence="2 3">
    <name type="scientific">Fictibacillus arsenicus</name>
    <dbReference type="NCBI Taxonomy" id="255247"/>
    <lineage>
        <taxon>Bacteria</taxon>
        <taxon>Bacillati</taxon>
        <taxon>Bacillota</taxon>
        <taxon>Bacilli</taxon>
        <taxon>Bacillales</taxon>
        <taxon>Fictibacillaceae</taxon>
        <taxon>Fictibacillus</taxon>
    </lineage>
</organism>
<evidence type="ECO:0008006" key="4">
    <source>
        <dbReference type="Google" id="ProtNLM"/>
    </source>
</evidence>
<protein>
    <recommendedName>
        <fullName evidence="4">DUF454 domain-containing protein</fullName>
    </recommendedName>
</protein>
<accession>A0A1B1Z015</accession>
<sequence length="128" mass="14708">MKGVRISVKIKNMLYVSLGFLFLGLGIVGIILPLIPTTPLLLLASYFFVKGSKKFERWFKGTSIYKNHLEEFIKEKSMTRKKKITINLFADAMIAVAFIMADSTIVRVVLLLIVAYKYYYFITKIKTI</sequence>
<dbReference type="PANTHER" id="PTHR35813">
    <property type="entry name" value="INNER MEMBRANE PROTEIN YBAN"/>
    <property type="match status" value="1"/>
</dbReference>
<name>A0A1B1Z015_9BACL</name>
<dbReference type="PANTHER" id="PTHR35813:SF1">
    <property type="entry name" value="INNER MEMBRANE PROTEIN YBAN"/>
    <property type="match status" value="1"/>
</dbReference>
<evidence type="ECO:0000313" key="3">
    <source>
        <dbReference type="Proteomes" id="UP000077412"/>
    </source>
</evidence>
<dbReference type="InterPro" id="IPR007401">
    <property type="entry name" value="DUF454"/>
</dbReference>
<evidence type="ECO:0000313" key="2">
    <source>
        <dbReference type="EMBL" id="ANX10730.1"/>
    </source>
</evidence>